<dbReference type="GeneTree" id="ENSGT00860000135883"/>
<evidence type="ECO:0000313" key="1">
    <source>
        <dbReference type="Ensembl" id="ENSNGAP00000013908.1"/>
    </source>
</evidence>
<dbReference type="OMA" id="PCASNMA"/>
<name>A0A8C6R9R0_NANGA</name>
<reference evidence="1" key="1">
    <citation type="submission" date="2025-08" db="UniProtKB">
        <authorList>
            <consortium name="Ensembl"/>
        </authorList>
    </citation>
    <scope>IDENTIFICATION</scope>
</reference>
<evidence type="ECO:0000313" key="2">
    <source>
        <dbReference type="Proteomes" id="UP000694381"/>
    </source>
</evidence>
<accession>A0A8C6R9R0</accession>
<dbReference type="AlphaFoldDB" id="A0A8C6R9R0"/>
<sequence length="107" mass="11642">MKATQWSRWLSKSVSGLSCAGTKRLRRPSNPARAWKPGSESTVSTAVIPAFLRWFGSATAAAPPRNSPGRTSSMCRAELAGLALDFRTSPPWLEPGHRCSYHRVAVC</sequence>
<protein>
    <submittedName>
        <fullName evidence="1">Predicted gene, 26620</fullName>
    </submittedName>
</protein>
<keyword evidence="2" id="KW-1185">Reference proteome</keyword>
<dbReference type="Proteomes" id="UP000694381">
    <property type="component" value="Unassembled WGS sequence"/>
</dbReference>
<reference evidence="1" key="2">
    <citation type="submission" date="2025-09" db="UniProtKB">
        <authorList>
            <consortium name="Ensembl"/>
        </authorList>
    </citation>
    <scope>IDENTIFICATION</scope>
</reference>
<dbReference type="Ensembl" id="ENSNGAT00000019492.1">
    <property type="protein sequence ID" value="ENSNGAP00000013908.1"/>
    <property type="gene ID" value="ENSNGAG00000015352.1"/>
</dbReference>
<proteinExistence type="predicted"/>
<organism evidence="1 2">
    <name type="scientific">Nannospalax galili</name>
    <name type="common">Northern Israeli blind subterranean mole rat</name>
    <name type="synonym">Spalax galili</name>
    <dbReference type="NCBI Taxonomy" id="1026970"/>
    <lineage>
        <taxon>Eukaryota</taxon>
        <taxon>Metazoa</taxon>
        <taxon>Chordata</taxon>
        <taxon>Craniata</taxon>
        <taxon>Vertebrata</taxon>
        <taxon>Euteleostomi</taxon>
        <taxon>Mammalia</taxon>
        <taxon>Eutheria</taxon>
        <taxon>Euarchontoglires</taxon>
        <taxon>Glires</taxon>
        <taxon>Rodentia</taxon>
        <taxon>Myomorpha</taxon>
        <taxon>Muroidea</taxon>
        <taxon>Spalacidae</taxon>
        <taxon>Spalacinae</taxon>
        <taxon>Nannospalax</taxon>
    </lineage>
</organism>